<evidence type="ECO:0000313" key="1">
    <source>
        <dbReference type="EMBL" id="MFC5706432.1"/>
    </source>
</evidence>
<sequence>MIQQHLSLVPVKIQEVDSISMGVLPNGETFLSLQGLAKFCGLAPSSVIQLAQDWAAGDAQGRTRGQQLTELIKEWTESDSVPDSLYVEIDSHNSITGVIHAVPEQIVMAITDYYAHYAQTTKLEAIQNYRKAAKLGLRKYIHERLGYNEKDVFAESWRLFQERVLSNESPKGFLLCSMKLQLLLRP</sequence>
<evidence type="ECO:0000313" key="2">
    <source>
        <dbReference type="Proteomes" id="UP001596132"/>
    </source>
</evidence>
<name>A0ABW0YBS3_9GAMM</name>
<accession>A0ABW0YBS3</accession>
<reference evidence="2" key="1">
    <citation type="journal article" date="2019" name="Int. J. Syst. Evol. Microbiol.">
        <title>The Global Catalogue of Microorganisms (GCM) 10K type strain sequencing project: providing services to taxonomists for standard genome sequencing and annotation.</title>
        <authorList>
            <consortium name="The Broad Institute Genomics Platform"/>
            <consortium name="The Broad Institute Genome Sequencing Center for Infectious Disease"/>
            <person name="Wu L."/>
            <person name="Ma J."/>
        </authorList>
    </citation>
    <scope>NUCLEOTIDE SEQUENCE [LARGE SCALE GENOMIC DNA]</scope>
    <source>
        <strain evidence="2">KCTC 15012</strain>
    </source>
</reference>
<dbReference type="EMBL" id="JBHSPP010000010">
    <property type="protein sequence ID" value="MFC5706432.1"/>
    <property type="molecule type" value="Genomic_DNA"/>
</dbReference>
<gene>
    <name evidence="1" type="ORF">ACFPVW_10245</name>
</gene>
<dbReference type="Proteomes" id="UP001596132">
    <property type="component" value="Unassembled WGS sequence"/>
</dbReference>
<dbReference type="RefSeq" id="WP_156128040.1">
    <property type="nucleotide sequence ID" value="NZ_CDDF01000003.1"/>
</dbReference>
<comment type="caution">
    <text evidence="1">The sequence shown here is derived from an EMBL/GenBank/DDBJ whole genome shotgun (WGS) entry which is preliminary data.</text>
</comment>
<proteinExistence type="predicted"/>
<organism evidence="1 2">
    <name type="scientific">Aeromonas eucrenophila</name>
    <dbReference type="NCBI Taxonomy" id="649"/>
    <lineage>
        <taxon>Bacteria</taxon>
        <taxon>Pseudomonadati</taxon>
        <taxon>Pseudomonadota</taxon>
        <taxon>Gammaproteobacteria</taxon>
        <taxon>Aeromonadales</taxon>
        <taxon>Aeromonadaceae</taxon>
        <taxon>Aeromonas</taxon>
    </lineage>
</organism>
<protein>
    <submittedName>
        <fullName evidence="1">Uncharacterized protein</fullName>
    </submittedName>
</protein>
<keyword evidence="2" id="KW-1185">Reference proteome</keyword>